<organism evidence="3 4">
    <name type="scientific">Litorimonas taeanensis</name>
    <dbReference type="NCBI Taxonomy" id="568099"/>
    <lineage>
        <taxon>Bacteria</taxon>
        <taxon>Pseudomonadati</taxon>
        <taxon>Pseudomonadota</taxon>
        <taxon>Alphaproteobacteria</taxon>
        <taxon>Maricaulales</taxon>
        <taxon>Robiginitomaculaceae</taxon>
    </lineage>
</organism>
<keyword evidence="1" id="KW-0472">Membrane</keyword>
<sequence>MSDTPNYFLKFPNAPLSRRISYGHWLFGALILLTLPDLLALPLFGLFDFLPAEWQLPLDPNFPRSGYGDSLMLWIYFIPAFIVPFLIYKYWHRLPLKRLLTTAPTFRWNRLLISFVIVLIVYGSLTAVEYGLGFEDFDEVVLHPDWKGYLIMLGIMLFLLPIQSASEEILCRGYLNQGLSQITKRPWIAFIITSGLFAALHMANPEAYQQMLPYMLSIFAFGMAMCWLSYADQGLESAIGVHIGNNFFVFTVFGYADPTLPHSAIWTGPEPMITWRSAIEDAVLIFALTAIIIGFNHWREKQNQKKGI</sequence>
<feature type="transmembrane region" description="Helical" evidence="1">
    <location>
        <begin position="275"/>
        <end position="298"/>
    </location>
</feature>
<dbReference type="AlphaFoldDB" id="A0A420WLF5"/>
<feature type="transmembrane region" description="Helical" evidence="1">
    <location>
        <begin position="71"/>
        <end position="91"/>
    </location>
</feature>
<dbReference type="Pfam" id="PF02517">
    <property type="entry name" value="Rce1-like"/>
    <property type="match status" value="1"/>
</dbReference>
<dbReference type="RefSeq" id="WP_121099557.1">
    <property type="nucleotide sequence ID" value="NZ_RBII01000001.1"/>
</dbReference>
<feature type="domain" description="CAAX prenyl protease 2/Lysostaphin resistance protein A-like" evidence="2">
    <location>
        <begin position="153"/>
        <end position="248"/>
    </location>
</feature>
<dbReference type="GO" id="GO:0080120">
    <property type="term" value="P:CAAX-box protein maturation"/>
    <property type="evidence" value="ECO:0007669"/>
    <property type="project" value="UniProtKB-ARBA"/>
</dbReference>
<comment type="caution">
    <text evidence="3">The sequence shown here is derived from an EMBL/GenBank/DDBJ whole genome shotgun (WGS) entry which is preliminary data.</text>
</comment>
<gene>
    <name evidence="3" type="ORF">DES40_1151</name>
</gene>
<evidence type="ECO:0000259" key="2">
    <source>
        <dbReference type="Pfam" id="PF02517"/>
    </source>
</evidence>
<evidence type="ECO:0000313" key="3">
    <source>
        <dbReference type="EMBL" id="RKQ71820.1"/>
    </source>
</evidence>
<feature type="transmembrane region" description="Helical" evidence="1">
    <location>
        <begin position="187"/>
        <end position="205"/>
    </location>
</feature>
<keyword evidence="1" id="KW-1133">Transmembrane helix</keyword>
<dbReference type="EMBL" id="RBII01000001">
    <property type="protein sequence ID" value="RKQ71820.1"/>
    <property type="molecule type" value="Genomic_DNA"/>
</dbReference>
<dbReference type="InterPro" id="IPR003675">
    <property type="entry name" value="Rce1/LyrA-like_dom"/>
</dbReference>
<dbReference type="PANTHER" id="PTHR39430">
    <property type="entry name" value="MEMBRANE-ASSOCIATED PROTEASE-RELATED"/>
    <property type="match status" value="1"/>
</dbReference>
<keyword evidence="3" id="KW-0378">Hydrolase</keyword>
<reference evidence="3 4" key="1">
    <citation type="submission" date="2018-10" db="EMBL/GenBank/DDBJ databases">
        <title>Genomic Encyclopedia of Type Strains, Phase IV (KMG-IV): sequencing the most valuable type-strain genomes for metagenomic binning, comparative biology and taxonomic classification.</title>
        <authorList>
            <person name="Goeker M."/>
        </authorList>
    </citation>
    <scope>NUCLEOTIDE SEQUENCE [LARGE SCALE GENOMIC DNA]</scope>
    <source>
        <strain evidence="3 4">DSM 22008</strain>
    </source>
</reference>
<dbReference type="InParanoid" id="A0A420WLF5"/>
<protein>
    <submittedName>
        <fullName evidence="3">Membrane protease YdiL (CAAX protease family)</fullName>
    </submittedName>
</protein>
<proteinExistence type="predicted"/>
<evidence type="ECO:0000313" key="4">
    <source>
        <dbReference type="Proteomes" id="UP000282211"/>
    </source>
</evidence>
<dbReference type="PANTHER" id="PTHR39430:SF1">
    <property type="entry name" value="PROTEASE"/>
    <property type="match status" value="1"/>
</dbReference>
<feature type="transmembrane region" description="Helical" evidence="1">
    <location>
        <begin position="148"/>
        <end position="166"/>
    </location>
</feature>
<keyword evidence="4" id="KW-1185">Reference proteome</keyword>
<dbReference type="OrthoDB" id="7171777at2"/>
<feature type="transmembrane region" description="Helical" evidence="1">
    <location>
        <begin position="237"/>
        <end position="255"/>
    </location>
</feature>
<feature type="transmembrane region" description="Helical" evidence="1">
    <location>
        <begin position="25"/>
        <end position="51"/>
    </location>
</feature>
<accession>A0A420WLF5</accession>
<keyword evidence="1" id="KW-0812">Transmembrane</keyword>
<name>A0A420WLF5_9PROT</name>
<dbReference type="GO" id="GO:0006508">
    <property type="term" value="P:proteolysis"/>
    <property type="evidence" value="ECO:0007669"/>
    <property type="project" value="UniProtKB-KW"/>
</dbReference>
<dbReference type="Proteomes" id="UP000282211">
    <property type="component" value="Unassembled WGS sequence"/>
</dbReference>
<feature type="transmembrane region" description="Helical" evidence="1">
    <location>
        <begin position="211"/>
        <end position="230"/>
    </location>
</feature>
<keyword evidence="3" id="KW-0645">Protease</keyword>
<dbReference type="GO" id="GO:0004175">
    <property type="term" value="F:endopeptidase activity"/>
    <property type="evidence" value="ECO:0007669"/>
    <property type="project" value="UniProtKB-ARBA"/>
</dbReference>
<feature type="transmembrane region" description="Helical" evidence="1">
    <location>
        <begin position="111"/>
        <end position="128"/>
    </location>
</feature>
<evidence type="ECO:0000256" key="1">
    <source>
        <dbReference type="SAM" id="Phobius"/>
    </source>
</evidence>